<feature type="region of interest" description="Disordered" evidence="1">
    <location>
        <begin position="41"/>
        <end position="60"/>
    </location>
</feature>
<feature type="compositionally biased region" description="Basic and acidic residues" evidence="1">
    <location>
        <begin position="48"/>
        <end position="60"/>
    </location>
</feature>
<protein>
    <submittedName>
        <fullName evidence="2">Uncharacterized protein</fullName>
    </submittedName>
</protein>
<sequence>MPASAGISTGNMLDSAQICRGRFTNSAPADAIIAALAGSKCHQPGTASDDKGDVSNRDNESCQGRYLGGHSDLGRTSRCVIGLSLSPNN</sequence>
<evidence type="ECO:0000313" key="3">
    <source>
        <dbReference type="Proteomes" id="UP001396334"/>
    </source>
</evidence>
<reference evidence="2 3" key="1">
    <citation type="journal article" date="2024" name="G3 (Bethesda)">
        <title>Genome assembly of Hibiscus sabdariffa L. provides insights into metabolisms of medicinal natural products.</title>
        <authorList>
            <person name="Kim T."/>
        </authorList>
    </citation>
    <scope>NUCLEOTIDE SEQUENCE [LARGE SCALE GENOMIC DNA]</scope>
    <source>
        <strain evidence="2">TK-2024</strain>
        <tissue evidence="2">Old leaves</tissue>
    </source>
</reference>
<keyword evidence="3" id="KW-1185">Reference proteome</keyword>
<dbReference type="Proteomes" id="UP001396334">
    <property type="component" value="Unassembled WGS sequence"/>
</dbReference>
<accession>A0ABR2U899</accession>
<name>A0ABR2U899_9ROSI</name>
<organism evidence="2 3">
    <name type="scientific">Hibiscus sabdariffa</name>
    <name type="common">roselle</name>
    <dbReference type="NCBI Taxonomy" id="183260"/>
    <lineage>
        <taxon>Eukaryota</taxon>
        <taxon>Viridiplantae</taxon>
        <taxon>Streptophyta</taxon>
        <taxon>Embryophyta</taxon>
        <taxon>Tracheophyta</taxon>
        <taxon>Spermatophyta</taxon>
        <taxon>Magnoliopsida</taxon>
        <taxon>eudicotyledons</taxon>
        <taxon>Gunneridae</taxon>
        <taxon>Pentapetalae</taxon>
        <taxon>rosids</taxon>
        <taxon>malvids</taxon>
        <taxon>Malvales</taxon>
        <taxon>Malvaceae</taxon>
        <taxon>Malvoideae</taxon>
        <taxon>Hibiscus</taxon>
    </lineage>
</organism>
<dbReference type="EMBL" id="JBBPBN010000001">
    <property type="protein sequence ID" value="KAK9045839.1"/>
    <property type="molecule type" value="Genomic_DNA"/>
</dbReference>
<evidence type="ECO:0000313" key="2">
    <source>
        <dbReference type="EMBL" id="KAK9045839.1"/>
    </source>
</evidence>
<evidence type="ECO:0000256" key="1">
    <source>
        <dbReference type="SAM" id="MobiDB-lite"/>
    </source>
</evidence>
<gene>
    <name evidence="2" type="ORF">V6N11_051744</name>
</gene>
<comment type="caution">
    <text evidence="2">The sequence shown here is derived from an EMBL/GenBank/DDBJ whole genome shotgun (WGS) entry which is preliminary data.</text>
</comment>
<proteinExistence type="predicted"/>